<dbReference type="EMBL" id="BT092540">
    <property type="protein sequence ID" value="ACU16820.1"/>
    <property type="molecule type" value="mRNA"/>
</dbReference>
<reference evidence="1" key="1">
    <citation type="submission" date="2009-08" db="EMBL/GenBank/DDBJ databases">
        <authorList>
            <person name="Cheung F."/>
            <person name="Xiao Y."/>
            <person name="Chan A."/>
            <person name="Moskal W."/>
            <person name="Town C.D."/>
        </authorList>
    </citation>
    <scope>NUCLEOTIDE SEQUENCE</scope>
</reference>
<name>C6T528_SOYBN</name>
<proteinExistence type="evidence at transcript level"/>
<accession>C6T528</accession>
<sequence length="91" mass="9982">MKLTVTTKLATISLLLIYACFSAKFFYAAGATSMTPLSSSSSSPSFEMQNLWPNSCVAAQPLLKGTPYSSLQIKTTIVTHTDIYDRMNYTI</sequence>
<protein>
    <submittedName>
        <fullName evidence="1">Uncharacterized protein</fullName>
    </submittedName>
</protein>
<dbReference type="PROSITE" id="PS51257">
    <property type="entry name" value="PROKAR_LIPOPROTEIN"/>
    <property type="match status" value="1"/>
</dbReference>
<evidence type="ECO:0000313" key="1">
    <source>
        <dbReference type="EMBL" id="ACU16820.1"/>
    </source>
</evidence>
<organism evidence="1">
    <name type="scientific">Glycine max</name>
    <name type="common">Soybean</name>
    <name type="synonym">Glycine hispida</name>
    <dbReference type="NCBI Taxonomy" id="3847"/>
    <lineage>
        <taxon>Eukaryota</taxon>
        <taxon>Viridiplantae</taxon>
        <taxon>Streptophyta</taxon>
        <taxon>Embryophyta</taxon>
        <taxon>Tracheophyta</taxon>
        <taxon>Spermatophyta</taxon>
        <taxon>Magnoliopsida</taxon>
        <taxon>eudicotyledons</taxon>
        <taxon>Gunneridae</taxon>
        <taxon>Pentapetalae</taxon>
        <taxon>rosids</taxon>
        <taxon>fabids</taxon>
        <taxon>Fabales</taxon>
        <taxon>Fabaceae</taxon>
        <taxon>Papilionoideae</taxon>
        <taxon>50 kb inversion clade</taxon>
        <taxon>NPAAA clade</taxon>
        <taxon>indigoferoid/millettioid clade</taxon>
        <taxon>Phaseoleae</taxon>
        <taxon>Glycine</taxon>
        <taxon>Glycine subgen. Soja</taxon>
    </lineage>
</organism>
<dbReference type="AlphaFoldDB" id="C6T528"/>